<proteinExistence type="predicted"/>
<protein>
    <submittedName>
        <fullName evidence="1">Uncharacterized protein</fullName>
    </submittedName>
</protein>
<dbReference type="EMBL" id="JAUTXU010000210">
    <property type="protein sequence ID" value="KAK3698470.1"/>
    <property type="molecule type" value="Genomic_DNA"/>
</dbReference>
<sequence length="358" mass="39489">MFTTLHAALGTWPSEAAYSAEDCTDLPHASGVNETSTFGSDEPDSASTATTSKIEPTPTPGGQVIVPPYSTPPSSTDTARERSGDRPRSSSQSNPSRVTDTVDSEPSSSNGRRTHSGVNSSVQCFDEVSSGSADWRQPDSNSAMEIDPQSRSPSPPSLDEILQQARKAMWSSDSRNAFHEMVTAPGYVNRYRMHMKKRQRLTHYLEHPDLEPHLCDGSKDHQTKYQAVNWTLVDGKLCRKPESGRVGTLRSHLDEVEAWEVLTAEHLRSGHAGRDRLRKVLERRYIGYTLQEIMFVLKECNKCARRETAANPEAGANGAATNLQQPRNAFFSDTGMTDDSTISHPSAARKTTSNFMLF</sequence>
<evidence type="ECO:0000313" key="2">
    <source>
        <dbReference type="Proteomes" id="UP001281147"/>
    </source>
</evidence>
<accession>A0ACC3MLR6</accession>
<organism evidence="1 2">
    <name type="scientific">Vermiconidia calcicola</name>
    <dbReference type="NCBI Taxonomy" id="1690605"/>
    <lineage>
        <taxon>Eukaryota</taxon>
        <taxon>Fungi</taxon>
        <taxon>Dikarya</taxon>
        <taxon>Ascomycota</taxon>
        <taxon>Pezizomycotina</taxon>
        <taxon>Dothideomycetes</taxon>
        <taxon>Dothideomycetidae</taxon>
        <taxon>Mycosphaerellales</taxon>
        <taxon>Extremaceae</taxon>
        <taxon>Vermiconidia</taxon>
    </lineage>
</organism>
<dbReference type="Proteomes" id="UP001281147">
    <property type="component" value="Unassembled WGS sequence"/>
</dbReference>
<name>A0ACC3MLR6_9PEZI</name>
<evidence type="ECO:0000313" key="1">
    <source>
        <dbReference type="EMBL" id="KAK3698470.1"/>
    </source>
</evidence>
<comment type="caution">
    <text evidence="1">The sequence shown here is derived from an EMBL/GenBank/DDBJ whole genome shotgun (WGS) entry which is preliminary data.</text>
</comment>
<reference evidence="1" key="1">
    <citation type="submission" date="2023-07" db="EMBL/GenBank/DDBJ databases">
        <title>Black Yeasts Isolated from many extreme environments.</title>
        <authorList>
            <person name="Coleine C."/>
            <person name="Stajich J.E."/>
            <person name="Selbmann L."/>
        </authorList>
    </citation>
    <scope>NUCLEOTIDE SEQUENCE</scope>
    <source>
        <strain evidence="1">CCFEE 5714</strain>
    </source>
</reference>
<gene>
    <name evidence="1" type="ORF">LTR37_016941</name>
</gene>
<keyword evidence="2" id="KW-1185">Reference proteome</keyword>